<dbReference type="EMBL" id="LFJN01000003">
    <property type="protein sequence ID" value="KPI44592.1"/>
    <property type="molecule type" value="Genomic_DNA"/>
</dbReference>
<dbReference type="GeneID" id="28740599"/>
<dbReference type="VEuPathDB" id="FungiDB:AB675_8285"/>
<dbReference type="InterPro" id="IPR040079">
    <property type="entry name" value="Glutathione_S-Trfase"/>
</dbReference>
<comment type="similarity">
    <text evidence="1">Belongs to the GST superfamily.</text>
</comment>
<reference evidence="3 4" key="1">
    <citation type="submission" date="2015-06" db="EMBL/GenBank/DDBJ databases">
        <title>Draft genome of the ant-associated black yeast Phialophora attae CBS 131958.</title>
        <authorList>
            <person name="Moreno L.F."/>
            <person name="Stielow B.J."/>
            <person name="de Hoog S."/>
            <person name="Vicente V.A."/>
            <person name="Weiss V.A."/>
            <person name="de Vries M."/>
            <person name="Cruz L.M."/>
            <person name="Souza E.M."/>
        </authorList>
    </citation>
    <scope>NUCLEOTIDE SEQUENCE [LARGE SCALE GENOMIC DNA]</scope>
    <source>
        <strain evidence="3 4">CBS 131958</strain>
    </source>
</reference>
<keyword evidence="3" id="KW-0808">Transferase</keyword>
<dbReference type="CDD" id="cd03046">
    <property type="entry name" value="GST_N_GTT1_like"/>
    <property type="match status" value="1"/>
</dbReference>
<accession>A0A0N1HFL6</accession>
<dbReference type="Gene3D" id="1.20.1050.10">
    <property type="match status" value="1"/>
</dbReference>
<dbReference type="InterPro" id="IPR036282">
    <property type="entry name" value="Glutathione-S-Trfase_C_sf"/>
</dbReference>
<gene>
    <name evidence="3" type="ORF">AB675_8285</name>
</gene>
<dbReference type="Proteomes" id="UP000038010">
    <property type="component" value="Unassembled WGS sequence"/>
</dbReference>
<dbReference type="SUPFAM" id="SSF52833">
    <property type="entry name" value="Thioredoxin-like"/>
    <property type="match status" value="1"/>
</dbReference>
<feature type="domain" description="GST N-terminal" evidence="2">
    <location>
        <begin position="1"/>
        <end position="86"/>
    </location>
</feature>
<keyword evidence="4" id="KW-1185">Reference proteome</keyword>
<dbReference type="Gene3D" id="3.40.30.10">
    <property type="entry name" value="Glutaredoxin"/>
    <property type="match status" value="1"/>
</dbReference>
<dbReference type="InterPro" id="IPR004045">
    <property type="entry name" value="Glutathione_S-Trfase_N"/>
</dbReference>
<sequence length="176" mass="19697">MPPLKVHHLQYSQSERIPWLLHELALTNQPIPYELIIHRRAPYFSPPALVALHPMKAAPVLEDGPLILAESGAIIEYVLDTHAPSSTLKLRPNQPGYTNYLFWFHWANANLQPCIMRCVTLVRTGLPDSHPAKVGVVERLHTALAFLDAHLREDGVEWLAGPEGGFSAADIMMVFL</sequence>
<dbReference type="PANTHER" id="PTHR44051:SF9">
    <property type="entry name" value="GLUTATHIONE S-TRANSFERASE 1"/>
    <property type="match status" value="1"/>
</dbReference>
<dbReference type="InterPro" id="IPR036249">
    <property type="entry name" value="Thioredoxin-like_sf"/>
</dbReference>
<comment type="caution">
    <text evidence="3">The sequence shown here is derived from an EMBL/GenBank/DDBJ whole genome shotgun (WGS) entry which is preliminary data.</text>
</comment>
<dbReference type="GO" id="GO:0016740">
    <property type="term" value="F:transferase activity"/>
    <property type="evidence" value="ECO:0007669"/>
    <property type="project" value="UniProtKB-KW"/>
</dbReference>
<dbReference type="OrthoDB" id="2309723at2759"/>
<dbReference type="AlphaFoldDB" id="A0A0N1HFL6"/>
<dbReference type="SUPFAM" id="SSF47616">
    <property type="entry name" value="GST C-terminal domain-like"/>
    <property type="match status" value="1"/>
</dbReference>
<dbReference type="STRING" id="1664694.A0A0N1HFL6"/>
<dbReference type="PROSITE" id="PS50404">
    <property type="entry name" value="GST_NTER"/>
    <property type="match status" value="1"/>
</dbReference>
<dbReference type="RefSeq" id="XP_018004555.1">
    <property type="nucleotide sequence ID" value="XM_018148719.1"/>
</dbReference>
<proteinExistence type="inferred from homology"/>
<dbReference type="PANTHER" id="PTHR44051">
    <property type="entry name" value="GLUTATHIONE S-TRANSFERASE-RELATED"/>
    <property type="match status" value="1"/>
</dbReference>
<evidence type="ECO:0000313" key="4">
    <source>
        <dbReference type="Proteomes" id="UP000038010"/>
    </source>
</evidence>
<organism evidence="3 4">
    <name type="scientific">Cyphellophora attinorum</name>
    <dbReference type="NCBI Taxonomy" id="1664694"/>
    <lineage>
        <taxon>Eukaryota</taxon>
        <taxon>Fungi</taxon>
        <taxon>Dikarya</taxon>
        <taxon>Ascomycota</taxon>
        <taxon>Pezizomycotina</taxon>
        <taxon>Eurotiomycetes</taxon>
        <taxon>Chaetothyriomycetidae</taxon>
        <taxon>Chaetothyriales</taxon>
        <taxon>Cyphellophoraceae</taxon>
        <taxon>Cyphellophora</taxon>
    </lineage>
</organism>
<evidence type="ECO:0000259" key="2">
    <source>
        <dbReference type="PROSITE" id="PS50404"/>
    </source>
</evidence>
<protein>
    <submittedName>
        <fullName evidence="3">Glutathione S-transferase 3</fullName>
    </submittedName>
</protein>
<dbReference type="SFLD" id="SFLDS00019">
    <property type="entry name" value="Glutathione_Transferase_(cytos"/>
    <property type="match status" value="1"/>
</dbReference>
<evidence type="ECO:0000256" key="1">
    <source>
        <dbReference type="ARBA" id="ARBA00007409"/>
    </source>
</evidence>
<name>A0A0N1HFL6_9EURO</name>
<evidence type="ECO:0000313" key="3">
    <source>
        <dbReference type="EMBL" id="KPI44592.1"/>
    </source>
</evidence>
<dbReference type="Pfam" id="PF13417">
    <property type="entry name" value="GST_N_3"/>
    <property type="match status" value="1"/>
</dbReference>